<evidence type="ECO:0000313" key="3">
    <source>
        <dbReference type="Proteomes" id="UP000298030"/>
    </source>
</evidence>
<gene>
    <name evidence="2" type="ORF">FA13DRAFT_1733273</name>
</gene>
<keyword evidence="3" id="KW-1185">Reference proteome</keyword>
<dbReference type="EMBL" id="QPFP01000021">
    <property type="protein sequence ID" value="TEB30860.1"/>
    <property type="molecule type" value="Genomic_DNA"/>
</dbReference>
<evidence type="ECO:0000256" key="1">
    <source>
        <dbReference type="SAM" id="MobiDB-lite"/>
    </source>
</evidence>
<organism evidence="2 3">
    <name type="scientific">Coprinellus micaceus</name>
    <name type="common">Glistening ink-cap mushroom</name>
    <name type="synonym">Coprinus micaceus</name>
    <dbReference type="NCBI Taxonomy" id="71717"/>
    <lineage>
        <taxon>Eukaryota</taxon>
        <taxon>Fungi</taxon>
        <taxon>Dikarya</taxon>
        <taxon>Basidiomycota</taxon>
        <taxon>Agaricomycotina</taxon>
        <taxon>Agaricomycetes</taxon>
        <taxon>Agaricomycetidae</taxon>
        <taxon>Agaricales</taxon>
        <taxon>Agaricineae</taxon>
        <taxon>Psathyrellaceae</taxon>
        <taxon>Coprinellus</taxon>
    </lineage>
</organism>
<feature type="compositionally biased region" description="Basic and acidic residues" evidence="1">
    <location>
        <begin position="9"/>
        <end position="30"/>
    </location>
</feature>
<name>A0A4Y7T9S1_COPMI</name>
<proteinExistence type="predicted"/>
<comment type="caution">
    <text evidence="2">The sequence shown here is derived from an EMBL/GenBank/DDBJ whole genome shotgun (WGS) entry which is preliminary data.</text>
</comment>
<sequence length="72" mass="8531">MRRNVQRTYGERRQHGRRQQEPKINEPGKTKGLDVFREVLLITPERDHVINRQQQLSSLYERSGSIGWEGVD</sequence>
<reference evidence="2 3" key="1">
    <citation type="journal article" date="2019" name="Nat. Ecol. Evol.">
        <title>Megaphylogeny resolves global patterns of mushroom evolution.</title>
        <authorList>
            <person name="Varga T."/>
            <person name="Krizsan K."/>
            <person name="Foldi C."/>
            <person name="Dima B."/>
            <person name="Sanchez-Garcia M."/>
            <person name="Sanchez-Ramirez S."/>
            <person name="Szollosi G.J."/>
            <person name="Szarkandi J.G."/>
            <person name="Papp V."/>
            <person name="Albert L."/>
            <person name="Andreopoulos W."/>
            <person name="Angelini C."/>
            <person name="Antonin V."/>
            <person name="Barry K.W."/>
            <person name="Bougher N.L."/>
            <person name="Buchanan P."/>
            <person name="Buyck B."/>
            <person name="Bense V."/>
            <person name="Catcheside P."/>
            <person name="Chovatia M."/>
            <person name="Cooper J."/>
            <person name="Damon W."/>
            <person name="Desjardin D."/>
            <person name="Finy P."/>
            <person name="Geml J."/>
            <person name="Haridas S."/>
            <person name="Hughes K."/>
            <person name="Justo A."/>
            <person name="Karasinski D."/>
            <person name="Kautmanova I."/>
            <person name="Kiss B."/>
            <person name="Kocsube S."/>
            <person name="Kotiranta H."/>
            <person name="LaButti K.M."/>
            <person name="Lechner B.E."/>
            <person name="Liimatainen K."/>
            <person name="Lipzen A."/>
            <person name="Lukacs Z."/>
            <person name="Mihaltcheva S."/>
            <person name="Morgado L.N."/>
            <person name="Niskanen T."/>
            <person name="Noordeloos M.E."/>
            <person name="Ohm R.A."/>
            <person name="Ortiz-Santana B."/>
            <person name="Ovrebo C."/>
            <person name="Racz N."/>
            <person name="Riley R."/>
            <person name="Savchenko A."/>
            <person name="Shiryaev A."/>
            <person name="Soop K."/>
            <person name="Spirin V."/>
            <person name="Szebenyi C."/>
            <person name="Tomsovsky M."/>
            <person name="Tulloss R.E."/>
            <person name="Uehling J."/>
            <person name="Grigoriev I.V."/>
            <person name="Vagvolgyi C."/>
            <person name="Papp T."/>
            <person name="Martin F.M."/>
            <person name="Miettinen O."/>
            <person name="Hibbett D.S."/>
            <person name="Nagy L.G."/>
        </authorList>
    </citation>
    <scope>NUCLEOTIDE SEQUENCE [LARGE SCALE GENOMIC DNA]</scope>
    <source>
        <strain evidence="2 3">FP101781</strain>
    </source>
</reference>
<evidence type="ECO:0000313" key="2">
    <source>
        <dbReference type="EMBL" id="TEB30860.1"/>
    </source>
</evidence>
<feature type="region of interest" description="Disordered" evidence="1">
    <location>
        <begin position="1"/>
        <end position="30"/>
    </location>
</feature>
<dbReference type="AlphaFoldDB" id="A0A4Y7T9S1"/>
<accession>A0A4Y7T9S1</accession>
<protein>
    <submittedName>
        <fullName evidence="2">Uncharacterized protein</fullName>
    </submittedName>
</protein>
<dbReference type="Proteomes" id="UP000298030">
    <property type="component" value="Unassembled WGS sequence"/>
</dbReference>